<dbReference type="EMBL" id="CATQJL010000223">
    <property type="protein sequence ID" value="CAJ0598927.1"/>
    <property type="molecule type" value="Genomic_DNA"/>
</dbReference>
<sequence length="211" mass="24228">MTGSSVYDPGEEFLLKFGIENTTDDNKFAFHIIGLPPLHINSDLNGTIEAYITAVVGPDRLFLSQTLANITRISTALELDPPKPLPPQHIERFAMVRLPDYKGTMTWMRALVIERTETFAELFTIDIGNIYAVPLNSLYKMSRYYVPIALRFTNMTEYFFLRDFKKLLWAKVNVKIYSYDNVSFLSDTLEMRSSTDEQFDLSSARNALLKE</sequence>
<dbReference type="AlphaFoldDB" id="A0AA36M6S4"/>
<accession>A0AA36M6S4</accession>
<reference evidence="1" key="1">
    <citation type="submission" date="2023-07" db="EMBL/GenBank/DDBJ databases">
        <authorList>
            <consortium name="CYATHOMIX"/>
        </authorList>
    </citation>
    <scope>NUCLEOTIDE SEQUENCE</scope>
    <source>
        <strain evidence="1">N/A</strain>
    </source>
</reference>
<name>A0AA36M6S4_CYLNA</name>
<comment type="caution">
    <text evidence="1">The sequence shown here is derived from an EMBL/GenBank/DDBJ whole genome shotgun (WGS) entry which is preliminary data.</text>
</comment>
<proteinExistence type="predicted"/>
<protein>
    <submittedName>
        <fullName evidence="1">Uncharacterized protein</fullName>
    </submittedName>
</protein>
<evidence type="ECO:0000313" key="1">
    <source>
        <dbReference type="EMBL" id="CAJ0598927.1"/>
    </source>
</evidence>
<keyword evidence="2" id="KW-1185">Reference proteome</keyword>
<organism evidence="1 2">
    <name type="scientific">Cylicocyclus nassatus</name>
    <name type="common">Nematode worm</name>
    <dbReference type="NCBI Taxonomy" id="53992"/>
    <lineage>
        <taxon>Eukaryota</taxon>
        <taxon>Metazoa</taxon>
        <taxon>Ecdysozoa</taxon>
        <taxon>Nematoda</taxon>
        <taxon>Chromadorea</taxon>
        <taxon>Rhabditida</taxon>
        <taxon>Rhabditina</taxon>
        <taxon>Rhabditomorpha</taxon>
        <taxon>Strongyloidea</taxon>
        <taxon>Strongylidae</taxon>
        <taxon>Cylicocyclus</taxon>
    </lineage>
</organism>
<evidence type="ECO:0000313" key="2">
    <source>
        <dbReference type="Proteomes" id="UP001176961"/>
    </source>
</evidence>
<dbReference type="Proteomes" id="UP001176961">
    <property type="component" value="Unassembled WGS sequence"/>
</dbReference>
<dbReference type="SUPFAM" id="SSF63748">
    <property type="entry name" value="Tudor/PWWP/MBT"/>
    <property type="match status" value="1"/>
</dbReference>
<gene>
    <name evidence="1" type="ORF">CYNAS_LOCUS10910</name>
</gene>